<feature type="compositionally biased region" description="Polar residues" evidence="1">
    <location>
        <begin position="432"/>
        <end position="450"/>
    </location>
</feature>
<dbReference type="AlphaFoldDB" id="A0A8D8YC93"/>
<dbReference type="Gene3D" id="3.10.10.10">
    <property type="entry name" value="HIV Type 1 Reverse Transcriptase, subunit A, domain 1"/>
    <property type="match status" value="1"/>
</dbReference>
<organism evidence="2">
    <name type="scientific">Cacopsylla melanoneura</name>
    <dbReference type="NCBI Taxonomy" id="428564"/>
    <lineage>
        <taxon>Eukaryota</taxon>
        <taxon>Metazoa</taxon>
        <taxon>Ecdysozoa</taxon>
        <taxon>Arthropoda</taxon>
        <taxon>Hexapoda</taxon>
        <taxon>Insecta</taxon>
        <taxon>Pterygota</taxon>
        <taxon>Neoptera</taxon>
        <taxon>Paraneoptera</taxon>
        <taxon>Hemiptera</taxon>
        <taxon>Sternorrhyncha</taxon>
        <taxon>Psylloidea</taxon>
        <taxon>Psyllidae</taxon>
        <taxon>Psyllinae</taxon>
        <taxon>Cacopsylla</taxon>
    </lineage>
</organism>
<dbReference type="SUPFAM" id="SSF56672">
    <property type="entry name" value="DNA/RNA polymerases"/>
    <property type="match status" value="1"/>
</dbReference>
<dbReference type="Gene3D" id="2.40.70.10">
    <property type="entry name" value="Acid Proteases"/>
    <property type="match status" value="1"/>
</dbReference>
<name>A0A8D8YC93_9HEMI</name>
<feature type="region of interest" description="Disordered" evidence="1">
    <location>
        <begin position="416"/>
        <end position="450"/>
    </location>
</feature>
<evidence type="ECO:0008006" key="3">
    <source>
        <dbReference type="Google" id="ProtNLM"/>
    </source>
</evidence>
<dbReference type="EMBL" id="HBUF01370747">
    <property type="protein sequence ID" value="CAG6726018.1"/>
    <property type="molecule type" value="Transcribed_RNA"/>
</dbReference>
<dbReference type="InterPro" id="IPR043128">
    <property type="entry name" value="Rev_trsase/Diguanyl_cyclase"/>
</dbReference>
<dbReference type="InterPro" id="IPR005312">
    <property type="entry name" value="DUF1759"/>
</dbReference>
<dbReference type="Pfam" id="PF05380">
    <property type="entry name" value="Peptidase_A17"/>
    <property type="match status" value="1"/>
</dbReference>
<dbReference type="GO" id="GO:0071897">
    <property type="term" value="P:DNA biosynthetic process"/>
    <property type="evidence" value="ECO:0007669"/>
    <property type="project" value="UniProtKB-ARBA"/>
</dbReference>
<feature type="compositionally biased region" description="Polar residues" evidence="1">
    <location>
        <begin position="325"/>
        <end position="351"/>
    </location>
</feature>
<dbReference type="PANTHER" id="PTHR47331:SF5">
    <property type="entry name" value="RIBONUCLEASE H"/>
    <property type="match status" value="1"/>
</dbReference>
<accession>A0A8D8YC93</accession>
<dbReference type="Gene3D" id="3.30.70.270">
    <property type="match status" value="1"/>
</dbReference>
<dbReference type="PANTHER" id="PTHR47331">
    <property type="entry name" value="PHD-TYPE DOMAIN-CONTAINING PROTEIN"/>
    <property type="match status" value="1"/>
</dbReference>
<dbReference type="InterPro" id="IPR008042">
    <property type="entry name" value="Retrotrans_Pao"/>
</dbReference>
<evidence type="ECO:0000313" key="2">
    <source>
        <dbReference type="EMBL" id="CAG6726018.1"/>
    </source>
</evidence>
<dbReference type="InterPro" id="IPR021109">
    <property type="entry name" value="Peptidase_aspartic_dom_sf"/>
</dbReference>
<dbReference type="Pfam" id="PF03564">
    <property type="entry name" value="DUF1759"/>
    <property type="match status" value="1"/>
</dbReference>
<reference evidence="2" key="1">
    <citation type="submission" date="2021-05" db="EMBL/GenBank/DDBJ databases">
        <authorList>
            <person name="Alioto T."/>
            <person name="Alioto T."/>
            <person name="Gomez Garrido J."/>
        </authorList>
    </citation>
    <scope>NUCLEOTIDE SEQUENCE</scope>
</reference>
<protein>
    <recommendedName>
        <fullName evidence="3">Peptidase A2 domain-containing protein</fullName>
    </recommendedName>
</protein>
<evidence type="ECO:0000256" key="1">
    <source>
        <dbReference type="SAM" id="MobiDB-lite"/>
    </source>
</evidence>
<proteinExistence type="predicted"/>
<sequence length="1233" mass="138651">MTAILKEKLQSLLTKRNGIFERVQCNYDLMAGLNQNNVSAFLVRYEKLDDYHSSFEKILDDINEVSLKLDPADKVDPSSSKFSLKAMDDLYFSIRAFARDQNISGSTSGPSLQLAKPSAKLPKLQLPTFSGDLKDWPNFYSLFNSTIHSQTNITGTEKLQYLRTFLTGTPLALIEHLHLSDDNYMLAYNLLYKRYQHKRSLAAYYFNHILEFTPLQKCSVDGLRKHLEVFQSNTAAITELKLPNVSDFFLFHFAFLSLDTESRQLFENKTTDIDVPTFNDLMSFVQDQVKVLEISQQQLPKAGSSKGSDSRQTQKLVSYSGGGYRQNSFVSTTQQSNNSQPRSQTHNSSVQCPYCNQAHPLHHCPKFSAKSVPERQDIVRNLQKCFNCLNNHHVRTCQSHSRCRHCNKAHHTLLHVNPQSSSNPHSVPRSESLLTSHNVPSTSETTESLSCQSSVHPANSTILLGTAQAFILDNFDSKHSIRLVIDPGSMVSCITESCAQSLGLPRRASNIGISGIGNSSISGNKGIVSCTLGSSLTPSVQIHASAIILPRISSDLPTVPISKEVVKSFSSLKLADPNFHTSGKIDFLLGADIYSQILVTHGPTVIPGEPTAFNSIFGWVLLGKAATDMTSAPLTSLFTSTPPLDTLVRQFWEIEEVDFKKPQDPDDIFCENHFSKTHSRDDTGRYIVRLPFKSSEPICNNRKNALKQYENLQRRLSSKPEVQEEYQKFFRDYYESGHMTPANSDSTYVIPHHPVFKSSSSSTKVRAVFNASHVIPPGSSLNQVLHKGPKLQHDISCVITLFRKHLIPVCCDLKQMYRQVLLHPDDRFRQHIFWKPDEGSSVVEFELNTVTYGLSPSAFQAQRVIKQLTIDHGNEYPLASNSIQTGIYIDDVITGADSPQQALDLQQQLICLFQKGGFELRKWTSNCQAVLNAVPNDHLEVPLTIDADDQHTFKILGLYWDSSSDSFGYSTAMIDPIFTKRALLSNIARIFDPMGWLAPLIFWAKHLLQLLWKDNYDWDQPLSPDYVSSWNHFISQLSLLKDVRIPRYILHSQSHQVELLGFCDSSSKGYAAVLYLRVKHNDTYKVSLLKAKSKVAPSKNLLSIPRLELCAAVLLTRLVLSVSSLFSQLNIESIHLFSDSTIVLCWLKTPPHLLEVFVANRVVEILRSTTVQQWFHVSTEVNPADCASRGLLPDQIVQHHLWWNGPSFLSLPKEKWPLQPTVLTESLPGLKAT</sequence>
<dbReference type="InterPro" id="IPR043502">
    <property type="entry name" value="DNA/RNA_pol_sf"/>
</dbReference>
<feature type="region of interest" description="Disordered" evidence="1">
    <location>
        <begin position="320"/>
        <end position="351"/>
    </location>
</feature>